<sequence length="121" mass="13129">MYQKQADYADVDRGGGDDDDDDDDGDDGGSGGGGGDCDGDADGGDADFSTFAAAHYYPSLLSPFINDILKQTAVSRHIYRQRLQCMALICDAIVLSPSLPHPLETLWFQPSKQVRSKLHYI</sequence>
<accession>A0A1Q9DXS0</accession>
<evidence type="ECO:0000256" key="1">
    <source>
        <dbReference type="SAM" id="MobiDB-lite"/>
    </source>
</evidence>
<dbReference type="AlphaFoldDB" id="A0A1Q9DXS0"/>
<dbReference type="EMBL" id="LSRX01000343">
    <property type="protein sequence ID" value="OLP99984.1"/>
    <property type="molecule type" value="Genomic_DNA"/>
</dbReference>
<evidence type="ECO:0000313" key="2">
    <source>
        <dbReference type="EMBL" id="OLP99984.1"/>
    </source>
</evidence>
<proteinExistence type="predicted"/>
<comment type="caution">
    <text evidence="2">The sequence shown here is derived from an EMBL/GenBank/DDBJ whole genome shotgun (WGS) entry which is preliminary data.</text>
</comment>
<organism evidence="2 3">
    <name type="scientific">Symbiodinium microadriaticum</name>
    <name type="common">Dinoflagellate</name>
    <name type="synonym">Zooxanthella microadriatica</name>
    <dbReference type="NCBI Taxonomy" id="2951"/>
    <lineage>
        <taxon>Eukaryota</taxon>
        <taxon>Sar</taxon>
        <taxon>Alveolata</taxon>
        <taxon>Dinophyceae</taxon>
        <taxon>Suessiales</taxon>
        <taxon>Symbiodiniaceae</taxon>
        <taxon>Symbiodinium</taxon>
    </lineage>
</organism>
<protein>
    <submittedName>
        <fullName evidence="2">Uncharacterized protein</fullName>
    </submittedName>
</protein>
<feature type="compositionally biased region" description="Acidic residues" evidence="1">
    <location>
        <begin position="17"/>
        <end position="27"/>
    </location>
</feature>
<keyword evidence="3" id="KW-1185">Reference proteome</keyword>
<gene>
    <name evidence="2" type="ORF">AK812_SmicGene17386</name>
</gene>
<name>A0A1Q9DXS0_SYMMI</name>
<dbReference type="Proteomes" id="UP000186817">
    <property type="component" value="Unassembled WGS sequence"/>
</dbReference>
<evidence type="ECO:0000313" key="3">
    <source>
        <dbReference type="Proteomes" id="UP000186817"/>
    </source>
</evidence>
<feature type="region of interest" description="Disordered" evidence="1">
    <location>
        <begin position="1"/>
        <end position="41"/>
    </location>
</feature>
<reference evidence="2 3" key="1">
    <citation type="submission" date="2016-02" db="EMBL/GenBank/DDBJ databases">
        <title>Genome analysis of coral dinoflagellate symbionts highlights evolutionary adaptations to a symbiotic lifestyle.</title>
        <authorList>
            <person name="Aranda M."/>
            <person name="Li Y."/>
            <person name="Liew Y.J."/>
            <person name="Baumgarten S."/>
            <person name="Simakov O."/>
            <person name="Wilson M."/>
            <person name="Piel J."/>
            <person name="Ashoor H."/>
            <person name="Bougouffa S."/>
            <person name="Bajic V.B."/>
            <person name="Ryu T."/>
            <person name="Ravasi T."/>
            <person name="Bayer T."/>
            <person name="Micklem G."/>
            <person name="Kim H."/>
            <person name="Bhak J."/>
            <person name="Lajeunesse T.C."/>
            <person name="Voolstra C.R."/>
        </authorList>
    </citation>
    <scope>NUCLEOTIDE SEQUENCE [LARGE SCALE GENOMIC DNA]</scope>
    <source>
        <strain evidence="2 3">CCMP2467</strain>
    </source>
</reference>